<dbReference type="Proteomes" id="UP000775872">
    <property type="component" value="Unassembled WGS sequence"/>
</dbReference>
<accession>A0A9P0EKF9</accession>
<comment type="caution">
    <text evidence="1">The sequence shown here is derived from an EMBL/GenBank/DDBJ whole genome shotgun (WGS) entry which is preliminary data.</text>
</comment>
<protein>
    <submittedName>
        <fullName evidence="1">Uncharacterized protein</fullName>
    </submittedName>
</protein>
<proteinExistence type="predicted"/>
<dbReference type="AlphaFoldDB" id="A0A9P0EKF9"/>
<evidence type="ECO:0000313" key="1">
    <source>
        <dbReference type="EMBL" id="CAH0052612.1"/>
    </source>
</evidence>
<dbReference type="EMBL" id="CABFOC020000045">
    <property type="protein sequence ID" value="CAH0052612.1"/>
    <property type="molecule type" value="Genomic_DNA"/>
</dbReference>
<evidence type="ECO:0000313" key="2">
    <source>
        <dbReference type="Proteomes" id="UP000775872"/>
    </source>
</evidence>
<name>A0A9P0EKF9_9HYPO</name>
<sequence length="66" mass="7019">MNQLEYLRAEGGNVSSRAIRSEGDLEIGSVGLEVVESLSNVLLKLGRVLPRRAVGGDLVEGAHLDC</sequence>
<reference evidence="2" key="1">
    <citation type="submission" date="2019-06" db="EMBL/GenBank/DDBJ databases">
        <authorList>
            <person name="Broberg M."/>
        </authorList>
    </citation>
    <scope>NUCLEOTIDE SEQUENCE [LARGE SCALE GENOMIC DNA]</scope>
</reference>
<organism evidence="1 2">
    <name type="scientific">Clonostachys solani</name>
    <dbReference type="NCBI Taxonomy" id="160281"/>
    <lineage>
        <taxon>Eukaryota</taxon>
        <taxon>Fungi</taxon>
        <taxon>Dikarya</taxon>
        <taxon>Ascomycota</taxon>
        <taxon>Pezizomycotina</taxon>
        <taxon>Sordariomycetes</taxon>
        <taxon>Hypocreomycetidae</taxon>
        <taxon>Hypocreales</taxon>
        <taxon>Bionectriaceae</taxon>
        <taxon>Clonostachys</taxon>
    </lineage>
</organism>
<reference evidence="1 2" key="2">
    <citation type="submission" date="2021-10" db="EMBL/GenBank/DDBJ databases">
        <authorList>
            <person name="Piombo E."/>
        </authorList>
    </citation>
    <scope>NUCLEOTIDE SEQUENCE [LARGE SCALE GENOMIC DNA]</scope>
</reference>
<keyword evidence="2" id="KW-1185">Reference proteome</keyword>
<gene>
    <name evidence="1" type="ORF">CSOL1703_00004476</name>
</gene>